<keyword evidence="2" id="KW-1185">Reference proteome</keyword>
<name>A0AAP0HDN2_9MAGN</name>
<organism evidence="1 2">
    <name type="scientific">Stephania cephalantha</name>
    <dbReference type="NCBI Taxonomy" id="152367"/>
    <lineage>
        <taxon>Eukaryota</taxon>
        <taxon>Viridiplantae</taxon>
        <taxon>Streptophyta</taxon>
        <taxon>Embryophyta</taxon>
        <taxon>Tracheophyta</taxon>
        <taxon>Spermatophyta</taxon>
        <taxon>Magnoliopsida</taxon>
        <taxon>Ranunculales</taxon>
        <taxon>Menispermaceae</taxon>
        <taxon>Menispermoideae</taxon>
        <taxon>Cissampelideae</taxon>
        <taxon>Stephania</taxon>
    </lineage>
</organism>
<reference evidence="1 2" key="1">
    <citation type="submission" date="2024-01" db="EMBL/GenBank/DDBJ databases">
        <title>Genome assemblies of Stephania.</title>
        <authorList>
            <person name="Yang L."/>
        </authorList>
    </citation>
    <scope>NUCLEOTIDE SEQUENCE [LARGE SCALE GENOMIC DNA]</scope>
    <source>
        <strain evidence="1">JXDWG</strain>
        <tissue evidence="1">Leaf</tissue>
    </source>
</reference>
<accession>A0AAP0HDN2</accession>
<comment type="caution">
    <text evidence="1">The sequence shown here is derived from an EMBL/GenBank/DDBJ whole genome shotgun (WGS) entry which is preliminary data.</text>
</comment>
<gene>
    <name evidence="1" type="ORF">Scep_029615</name>
</gene>
<dbReference type="AlphaFoldDB" id="A0AAP0HDN2"/>
<dbReference type="Proteomes" id="UP001419268">
    <property type="component" value="Unassembled WGS sequence"/>
</dbReference>
<proteinExistence type="predicted"/>
<dbReference type="EMBL" id="JBBNAG010000013">
    <property type="protein sequence ID" value="KAK9083144.1"/>
    <property type="molecule type" value="Genomic_DNA"/>
</dbReference>
<sequence>MNGRTLCSNRPLEANVVSLSASKSRLVGLARVDTPFPPLYSTGLKNGHRILEEHQVLHAIYQFSLQKTRKISFPQFCSVLPHSAILCMTGNKKLDS</sequence>
<evidence type="ECO:0000313" key="2">
    <source>
        <dbReference type="Proteomes" id="UP001419268"/>
    </source>
</evidence>
<evidence type="ECO:0000313" key="1">
    <source>
        <dbReference type="EMBL" id="KAK9083144.1"/>
    </source>
</evidence>
<protein>
    <submittedName>
        <fullName evidence="1">Uncharacterized protein</fullName>
    </submittedName>
</protein>